<keyword evidence="1" id="KW-1133">Transmembrane helix</keyword>
<comment type="caution">
    <text evidence="2">The sequence shown here is derived from an EMBL/GenBank/DDBJ whole genome shotgun (WGS) entry which is preliminary data.</text>
</comment>
<name>K8ADD6_9ENTR</name>
<dbReference type="AlphaFoldDB" id="K8ADD6"/>
<reference evidence="2" key="1">
    <citation type="submission" date="2012-07" db="EMBL/GenBank/DDBJ databases">
        <authorList>
            <person name="Cummings C."/>
        </authorList>
    </citation>
    <scope>NUCLEOTIDE SEQUENCE</scope>
    <source>
        <strain evidence="2">1330</strain>
    </source>
</reference>
<protein>
    <submittedName>
        <fullName evidence="2">Uncharacterized protein</fullName>
    </submittedName>
</protein>
<evidence type="ECO:0000313" key="3">
    <source>
        <dbReference type="Proteomes" id="UP000009340"/>
    </source>
</evidence>
<evidence type="ECO:0000313" key="2">
    <source>
        <dbReference type="EMBL" id="CCJ72282.1"/>
    </source>
</evidence>
<keyword evidence="1" id="KW-0472">Membrane</keyword>
<organism evidence="2 3">
    <name type="scientific">Cronobacter condimenti 1330</name>
    <dbReference type="NCBI Taxonomy" id="1073999"/>
    <lineage>
        <taxon>Bacteria</taxon>
        <taxon>Pseudomonadati</taxon>
        <taxon>Pseudomonadota</taxon>
        <taxon>Gammaproteobacteria</taxon>
        <taxon>Enterobacterales</taxon>
        <taxon>Enterobacteriaceae</taxon>
        <taxon>Cronobacter</taxon>
    </lineage>
</organism>
<keyword evidence="1" id="KW-0812">Transmembrane</keyword>
<gene>
    <name evidence="2" type="ORF">BN137_1647</name>
</gene>
<evidence type="ECO:0000256" key="1">
    <source>
        <dbReference type="SAM" id="Phobius"/>
    </source>
</evidence>
<accession>K8ADD6</accession>
<dbReference type="EMBL" id="CAKW01000063">
    <property type="protein sequence ID" value="CCJ72282.1"/>
    <property type="molecule type" value="Genomic_DNA"/>
</dbReference>
<proteinExistence type="predicted"/>
<sequence length="47" mass="5346">MTLCRRNPQKQALVILSKVVSTQCIVFYSLWNSLASSFNTKNAFFCS</sequence>
<feature type="transmembrane region" description="Helical" evidence="1">
    <location>
        <begin position="12"/>
        <end position="31"/>
    </location>
</feature>
<dbReference type="Proteomes" id="UP000009340">
    <property type="component" value="Unassembled WGS sequence"/>
</dbReference>